<evidence type="ECO:0000256" key="2">
    <source>
        <dbReference type="ARBA" id="ARBA00007471"/>
    </source>
</evidence>
<dbReference type="EC" id="3.1.3.95" evidence="3"/>
<feature type="region of interest" description="Disordered" evidence="14">
    <location>
        <begin position="1145"/>
        <end position="1170"/>
    </location>
</feature>
<dbReference type="PROSITE" id="PS50178">
    <property type="entry name" value="ZF_FYVE"/>
    <property type="match status" value="1"/>
</dbReference>
<dbReference type="SMART" id="SM00404">
    <property type="entry name" value="PTPc_motif"/>
    <property type="match status" value="1"/>
</dbReference>
<feature type="binding site" evidence="12">
    <location>
        <begin position="562"/>
        <end position="568"/>
    </location>
    <ligand>
        <name>substrate</name>
    </ligand>
</feature>
<dbReference type="SMART" id="SM00064">
    <property type="entry name" value="FYVE"/>
    <property type="match status" value="1"/>
</dbReference>
<feature type="domain" description="Myotubularin phosphatase" evidence="16">
    <location>
        <begin position="177"/>
        <end position="723"/>
    </location>
</feature>
<dbReference type="InterPro" id="IPR013083">
    <property type="entry name" value="Znf_RING/FYVE/PHD"/>
</dbReference>
<evidence type="ECO:0000256" key="1">
    <source>
        <dbReference type="ARBA" id="ARBA00004370"/>
    </source>
</evidence>
<evidence type="ECO:0000259" key="16">
    <source>
        <dbReference type="PROSITE" id="PS51339"/>
    </source>
</evidence>
<evidence type="ECO:0000313" key="17">
    <source>
        <dbReference type="Proteomes" id="UP000694843"/>
    </source>
</evidence>
<keyword evidence="4" id="KW-0479">Metal-binding</keyword>
<dbReference type="SUPFAM" id="SSF57903">
    <property type="entry name" value="FYVE/PHD zinc finger"/>
    <property type="match status" value="1"/>
</dbReference>
<dbReference type="GO" id="GO:0016020">
    <property type="term" value="C:membrane"/>
    <property type="evidence" value="ECO:0007669"/>
    <property type="project" value="UniProtKB-SubCell"/>
</dbReference>
<gene>
    <name evidence="18" type="primary">LOC108665405</name>
</gene>
<feature type="compositionally biased region" description="Low complexity" evidence="14">
    <location>
        <begin position="1486"/>
        <end position="1504"/>
    </location>
</feature>
<evidence type="ECO:0000313" key="18">
    <source>
        <dbReference type="RefSeq" id="XP_018007643.1"/>
    </source>
</evidence>
<feature type="compositionally biased region" description="Gly residues" evidence="14">
    <location>
        <begin position="1252"/>
        <end position="1264"/>
    </location>
</feature>
<feature type="compositionally biased region" description="Low complexity" evidence="14">
    <location>
        <begin position="412"/>
        <end position="428"/>
    </location>
</feature>
<dbReference type="InterPro" id="IPR000306">
    <property type="entry name" value="Znf_FYVE"/>
</dbReference>
<dbReference type="GeneID" id="108665405"/>
<feature type="compositionally biased region" description="Polar residues" evidence="14">
    <location>
        <begin position="1211"/>
        <end position="1222"/>
    </location>
</feature>
<dbReference type="GO" id="GO:0008270">
    <property type="term" value="F:zinc ion binding"/>
    <property type="evidence" value="ECO:0007669"/>
    <property type="project" value="UniProtKB-KW"/>
</dbReference>
<dbReference type="InterPro" id="IPR010569">
    <property type="entry name" value="Myotubularin-like_Pase_dom"/>
</dbReference>
<dbReference type="Pfam" id="PF01363">
    <property type="entry name" value="FYVE"/>
    <property type="match status" value="1"/>
</dbReference>
<feature type="region of interest" description="Disordered" evidence="14">
    <location>
        <begin position="1550"/>
        <end position="1573"/>
    </location>
</feature>
<dbReference type="OMA" id="CEVCATS"/>
<sequence>MQPRDTGGGAEEAADGAAVEAALDKVIQLRETECQFENGATPPVPFVEIAGEEVQYVTTLPERGLLALSNYRAAVQQRSKQFHVPLGNLDSISTVNDTSLVLMCKDGKSYGIRFLSAEHSAVWLERLQEAIIPPASLDKHFAFKFYSHTKEFHHDLHSIFSSTNITGLPSYEDSYEERVDKLFDMELSRQKFDVSGAWRVTSINSDYSLCSSYPRRLIIPSCINEASLQAVSQHRTSKRIPAVVYRHASTGAVLVRCSQPTVGIWYWRSSQDEDFLKAIAEACAYDVPIKNNKSGEKTRLEVPTDSETIDPGIKTQVQVEEPEEVQKILEDSIPHPLYNGNQEDDDIDDSQHFEGKPPYSISRSIDIATGEGCKIPSAPNIRHASDSFSSDSTSLASRSFDVSEFEIHAAGYSSESSGPLSSRSGELGFDAPDPGTRTPTSDIQSLYHLPDARKQTDIKKVLVVDARSYTNAVANRARGGGFEYPEYYSRSDIQFMNLDNIHTVRKMHQTLSNIVANVPDTTSWLSAVEGSRWLCYLSQLLKSAIIVSNAIAVEGRPVVVHCSDGWDRTPQITALAQIILDPYYRTLQGFEVLVEREWVEFGHKFTDRCGYSGGSNGSERCPVFLQWLDAVHQLLHQFPQAFQFNQAYLVKLSQHIYSNLFGTFLCNTSQERVVNELQQRTYLVWSIFNFNTERYINYFYNPTKQVLSPAYHTKDLRLWAAVYRSSPLAHADDLNTSASFGNQPSTLDLCPEPTSDHDTTLPGDLVKTRSCDDLTQQPQLSLVRHSSDSNLKDSSTNLAMLSSAIGNEIFHTDENEETIEMSNLDTRLLRIGDGASMRPRLYSNHFDVDTDVDQHVMNGKMCDGEADVTLEKLIPVCRCIEKEERKRNLCDCADDCNASQCSVNMSFKNLMMLSNPSDNFSALPREVYGIPEASKRCSEVASEISNGSIEKAIEADENGVVTSDEELDQNLAAITNGFSKLKIDTRMHKSDSDVGDTMKCEFSVQGREPGAKRGSTDTLICEGNICDDCNGVELSNCSLHLHCCGSSKFTPKSTGNSNSAYGLDEEIVENLMRKKLQHTQALSNGAFQHQAGCRHQTSGCRKEPQVYHHHIHGADEQNSGSSCSVCVNSSRILADVELVMQSGSLQATRRNSASEACSSSAMARSGTENSKTYNFANNNNVEGGSGCHSVPSGSINGGSASGSRVASSKSTPGHSRSPSSGCPSHGVPIQPPVLPPGEDERGVFSRSSSSSSGGGGGGWGGGVDGVAEVRDDVQAMVHQLLTRHQAEVSNLRDQLAVTQRALQQQLQHTAHCSTARQLTAAAHDLDLNSVGESANSLSSCGGGSVESGGISDASWENLVPDDPPTTHGSRDCENNGTVPPGVTIMGRVPTLWVPDHTANFCHSCHAKFWVGLRKHHCRSCGGVFCSNCSGQSAAVPREHFYQPVRVCRSCYSTLHQHVAPAPSTISCIDGGSTTDAFASELSGENTTRNSTSQSSSASGSATITPVNTPRNGSICSRNGDNAALSFTGASVYMRRSGLTEQFSPLSKCSRVAGPVSSSPNGSTGCRGSCSRVN</sequence>
<organism evidence="17 18">
    <name type="scientific">Hyalella azteca</name>
    <name type="common">Amphipod</name>
    <dbReference type="NCBI Taxonomy" id="294128"/>
    <lineage>
        <taxon>Eukaryota</taxon>
        <taxon>Metazoa</taxon>
        <taxon>Ecdysozoa</taxon>
        <taxon>Arthropoda</taxon>
        <taxon>Crustacea</taxon>
        <taxon>Multicrustacea</taxon>
        <taxon>Malacostraca</taxon>
        <taxon>Eumalacostraca</taxon>
        <taxon>Peracarida</taxon>
        <taxon>Amphipoda</taxon>
        <taxon>Senticaudata</taxon>
        <taxon>Talitrida</taxon>
        <taxon>Talitroidea</taxon>
        <taxon>Hyalellidae</taxon>
        <taxon>Hyalella</taxon>
    </lineage>
</organism>
<dbReference type="SUPFAM" id="SSF52799">
    <property type="entry name" value="(Phosphotyrosine protein) phosphatases II"/>
    <property type="match status" value="1"/>
</dbReference>
<dbReference type="GO" id="GO:0005737">
    <property type="term" value="C:cytoplasm"/>
    <property type="evidence" value="ECO:0007669"/>
    <property type="project" value="TreeGrafter"/>
</dbReference>
<accession>A0A8B7N2H5</accession>
<feature type="domain" description="FYVE-type" evidence="15">
    <location>
        <begin position="1395"/>
        <end position="1455"/>
    </location>
</feature>
<feature type="region of interest" description="Disordered" evidence="14">
    <location>
        <begin position="1481"/>
        <end position="1515"/>
    </location>
</feature>
<dbReference type="InterPro" id="IPR029021">
    <property type="entry name" value="Prot-tyrosine_phosphatase-like"/>
</dbReference>
<dbReference type="InterPro" id="IPR046978">
    <property type="entry name" value="MTMR4_FYVE"/>
</dbReference>
<dbReference type="PROSITE" id="PS51339">
    <property type="entry name" value="PPASE_MYOTUBULARIN"/>
    <property type="match status" value="1"/>
</dbReference>
<keyword evidence="7" id="KW-0862">Zinc</keyword>
<evidence type="ECO:0000256" key="6">
    <source>
        <dbReference type="ARBA" id="ARBA00022801"/>
    </source>
</evidence>
<protein>
    <recommendedName>
        <fullName evidence="3">phosphatidylinositol-3,5-bisphosphate 3-phosphatase</fullName>
        <ecNumber evidence="3">3.1.3.95</ecNumber>
    </recommendedName>
    <alternativeName>
        <fullName evidence="10">Phosphatidylinositol-3,5-bisphosphate 3-phosphatase</fullName>
    </alternativeName>
</protein>
<evidence type="ECO:0000256" key="11">
    <source>
        <dbReference type="PIRSR" id="PIRSR630564-1"/>
    </source>
</evidence>
<feature type="region of interest" description="Disordered" evidence="14">
    <location>
        <begin position="1186"/>
        <end position="1265"/>
    </location>
</feature>
<dbReference type="InterPro" id="IPR016130">
    <property type="entry name" value="Tyr_Pase_AS"/>
</dbReference>
<dbReference type="InterPro" id="IPR011011">
    <property type="entry name" value="Znf_FYVE_PHD"/>
</dbReference>
<evidence type="ECO:0000256" key="7">
    <source>
        <dbReference type="ARBA" id="ARBA00022833"/>
    </source>
</evidence>
<evidence type="ECO:0000256" key="5">
    <source>
        <dbReference type="ARBA" id="ARBA00022771"/>
    </source>
</evidence>
<reference evidence="18" key="1">
    <citation type="submission" date="2025-08" db="UniProtKB">
        <authorList>
            <consortium name="RefSeq"/>
        </authorList>
    </citation>
    <scope>IDENTIFICATION</scope>
    <source>
        <tissue evidence="18">Whole organism</tissue>
    </source>
</reference>
<feature type="binding site" evidence="12">
    <location>
        <begin position="500"/>
        <end position="501"/>
    </location>
    <ligand>
        <name>substrate</name>
    </ligand>
</feature>
<dbReference type="KEGG" id="hazt:108665405"/>
<dbReference type="GO" id="GO:0046856">
    <property type="term" value="P:phosphatidylinositol dephosphorylation"/>
    <property type="evidence" value="ECO:0007669"/>
    <property type="project" value="TreeGrafter"/>
</dbReference>
<dbReference type="CDD" id="cd15733">
    <property type="entry name" value="FYVE_MTMR4"/>
    <property type="match status" value="1"/>
</dbReference>
<feature type="active site" description="Phosphocysteine intermediate" evidence="11">
    <location>
        <position position="562"/>
    </location>
</feature>
<dbReference type="InterPro" id="IPR030564">
    <property type="entry name" value="Myotubularin"/>
</dbReference>
<dbReference type="OrthoDB" id="271628at2759"/>
<dbReference type="GO" id="GO:0004438">
    <property type="term" value="F:phosphatidylinositol-3-phosphate phosphatase activity"/>
    <property type="evidence" value="ECO:0007669"/>
    <property type="project" value="TreeGrafter"/>
</dbReference>
<name>A0A8B7N2H5_HYAAZ</name>
<dbReference type="Pfam" id="PF06602">
    <property type="entry name" value="Myotub-related"/>
    <property type="match status" value="1"/>
</dbReference>
<dbReference type="GO" id="GO:0010506">
    <property type="term" value="P:regulation of autophagy"/>
    <property type="evidence" value="ECO:0007669"/>
    <property type="project" value="TreeGrafter"/>
</dbReference>
<feature type="compositionally biased region" description="Polar residues" evidence="14">
    <location>
        <begin position="1505"/>
        <end position="1515"/>
    </location>
</feature>
<dbReference type="RefSeq" id="XP_018007643.1">
    <property type="nucleotide sequence ID" value="XM_018152154.2"/>
</dbReference>
<evidence type="ECO:0000256" key="14">
    <source>
        <dbReference type="SAM" id="MobiDB-lite"/>
    </source>
</evidence>
<evidence type="ECO:0000256" key="9">
    <source>
        <dbReference type="ARBA" id="ARBA00023136"/>
    </source>
</evidence>
<keyword evidence="8" id="KW-0443">Lipid metabolism</keyword>
<evidence type="ECO:0000259" key="15">
    <source>
        <dbReference type="PROSITE" id="PS50178"/>
    </source>
</evidence>
<feature type="compositionally biased region" description="Low complexity" evidence="14">
    <location>
        <begin position="1201"/>
        <end position="1210"/>
    </location>
</feature>
<evidence type="ECO:0000256" key="4">
    <source>
        <dbReference type="ARBA" id="ARBA00022723"/>
    </source>
</evidence>
<dbReference type="PANTHER" id="PTHR10807">
    <property type="entry name" value="MYOTUBULARIN-RELATED"/>
    <property type="match status" value="1"/>
</dbReference>
<feature type="compositionally biased region" description="Polar residues" evidence="14">
    <location>
        <begin position="1555"/>
        <end position="1573"/>
    </location>
</feature>
<proteinExistence type="inferred from homology"/>
<evidence type="ECO:0000256" key="13">
    <source>
        <dbReference type="PROSITE-ProRule" id="PRU00091"/>
    </source>
</evidence>
<keyword evidence="5 13" id="KW-0863">Zinc-finger</keyword>
<keyword evidence="9" id="KW-0472">Membrane</keyword>
<feature type="region of interest" description="Disordered" evidence="14">
    <location>
        <begin position="333"/>
        <end position="393"/>
    </location>
</feature>
<comment type="subcellular location">
    <subcellularLocation>
        <location evidence="1">Membrane</location>
    </subcellularLocation>
</comment>
<dbReference type="InterPro" id="IPR003595">
    <property type="entry name" value="Tyr_Pase_cat"/>
</dbReference>
<dbReference type="PANTHER" id="PTHR10807:SF75">
    <property type="entry name" value="PHOSPHATIDYLINOSITOL-3-PHOSPHATE PHOSPHATASE"/>
    <property type="match status" value="1"/>
</dbReference>
<dbReference type="GO" id="GO:0052629">
    <property type="term" value="F:phosphatidylinositol-3,5-bisphosphate 3-phosphatase activity"/>
    <property type="evidence" value="ECO:0007669"/>
    <property type="project" value="UniProtKB-EC"/>
</dbReference>
<dbReference type="Proteomes" id="UP000694843">
    <property type="component" value="Unplaced"/>
</dbReference>
<dbReference type="GO" id="GO:0019903">
    <property type="term" value="F:protein phosphatase binding"/>
    <property type="evidence" value="ECO:0007669"/>
    <property type="project" value="TreeGrafter"/>
</dbReference>
<keyword evidence="6" id="KW-0378">Hydrolase</keyword>
<evidence type="ECO:0000256" key="10">
    <source>
        <dbReference type="ARBA" id="ARBA00032571"/>
    </source>
</evidence>
<evidence type="ECO:0000256" key="8">
    <source>
        <dbReference type="ARBA" id="ARBA00023098"/>
    </source>
</evidence>
<feature type="region of interest" description="Disordered" evidence="14">
    <location>
        <begin position="412"/>
        <end position="443"/>
    </location>
</feature>
<evidence type="ECO:0000256" key="3">
    <source>
        <dbReference type="ARBA" id="ARBA00012903"/>
    </source>
</evidence>
<dbReference type="Gene3D" id="3.30.40.10">
    <property type="entry name" value="Zinc/RING finger domain, C3HC4 (zinc finger)"/>
    <property type="match status" value="1"/>
</dbReference>
<feature type="compositionally biased region" description="Low complexity" evidence="14">
    <location>
        <begin position="1153"/>
        <end position="1165"/>
    </location>
</feature>
<dbReference type="PROSITE" id="PS00383">
    <property type="entry name" value="TYR_PHOSPHATASE_1"/>
    <property type="match status" value="1"/>
</dbReference>
<dbReference type="InterPro" id="IPR017455">
    <property type="entry name" value="Znf_FYVE-rel"/>
</dbReference>
<evidence type="ECO:0000256" key="12">
    <source>
        <dbReference type="PIRSR" id="PIRSR630564-2"/>
    </source>
</evidence>
<comment type="similarity">
    <text evidence="2">Belongs to the protein-tyrosine phosphatase family. Non-receptor class myotubularin subfamily.</text>
</comment>
<keyword evidence="17" id="KW-1185">Reference proteome</keyword>